<sequence length="206" mass="24168">MISLTAITTIFGVLVPLMVAYISSRHNFKKHPRLEFSESIEAAKEFDAIVISTAESQLVKDRVAQKLIMKKNINFLETQYFYSYADMELWVERYVDVRKYIEPIIDENNKIVDLKNKYTMAKGVLFLCMYIFFAILAMMPLMFLKYYLEILKQSIDNINFLLTFNLITWPILFSFIALGGLHKANKISDAYNFLKNFEHARIKVKE</sequence>
<gene>
    <name evidence="2" type="ORF">M0O54_09535</name>
</gene>
<protein>
    <recommendedName>
        <fullName evidence="4">DUF4239 domain-containing protein</fullName>
    </recommendedName>
</protein>
<evidence type="ECO:0008006" key="4">
    <source>
        <dbReference type="Google" id="ProtNLM"/>
    </source>
</evidence>
<evidence type="ECO:0000313" key="3">
    <source>
        <dbReference type="Proteomes" id="UP001150055"/>
    </source>
</evidence>
<organism evidence="2 3">
    <name type="scientific">Acinetobacter lactucae</name>
    <dbReference type="NCBI Taxonomy" id="1785128"/>
    <lineage>
        <taxon>Bacteria</taxon>
        <taxon>Pseudomonadati</taxon>
        <taxon>Pseudomonadota</taxon>
        <taxon>Gammaproteobacteria</taxon>
        <taxon>Moraxellales</taxon>
        <taxon>Moraxellaceae</taxon>
        <taxon>Acinetobacter</taxon>
        <taxon>Acinetobacter calcoaceticus/baumannii complex</taxon>
    </lineage>
</organism>
<comment type="caution">
    <text evidence="2">The sequence shown here is derived from an EMBL/GenBank/DDBJ whole genome shotgun (WGS) entry which is preliminary data.</text>
</comment>
<proteinExistence type="predicted"/>
<evidence type="ECO:0000313" key="2">
    <source>
        <dbReference type="EMBL" id="MDD9320358.1"/>
    </source>
</evidence>
<feature type="transmembrane region" description="Helical" evidence="1">
    <location>
        <begin position="124"/>
        <end position="148"/>
    </location>
</feature>
<name>A0AB35K661_9GAMM</name>
<feature type="transmembrane region" description="Helical" evidence="1">
    <location>
        <begin position="6"/>
        <end position="23"/>
    </location>
</feature>
<keyword evidence="1" id="KW-1133">Transmembrane helix</keyword>
<reference evidence="2" key="1">
    <citation type="submission" date="2022-12" db="EMBL/GenBank/DDBJ databases">
        <title>Acinetobacter lactucae: Emerging opportunistic pathogenic species of genus Acinetobacter isolated from immunocompromised patients in clinical settings of India.</title>
        <authorList>
            <person name="Amar A.K."/>
            <person name="Sawant A.R."/>
            <person name="Meera M."/>
            <person name="Tomar A."/>
            <person name="Sistla S."/>
            <person name="Prashanth K."/>
        </authorList>
    </citation>
    <scope>NUCLEOTIDE SEQUENCE</scope>
    <source>
        <strain evidence="2">PKAL1828C</strain>
    </source>
</reference>
<dbReference type="RefSeq" id="WP_274567919.1">
    <property type="nucleotide sequence ID" value="NZ_JALNTF010000010.1"/>
</dbReference>
<dbReference type="AlphaFoldDB" id="A0AB35K661"/>
<keyword evidence="1" id="KW-0812">Transmembrane</keyword>
<keyword evidence="1" id="KW-0472">Membrane</keyword>
<accession>A0AB35K661</accession>
<feature type="transmembrane region" description="Helical" evidence="1">
    <location>
        <begin position="160"/>
        <end position="181"/>
    </location>
</feature>
<dbReference type="EMBL" id="JALNTG010000031">
    <property type="protein sequence ID" value="MDD9320358.1"/>
    <property type="molecule type" value="Genomic_DNA"/>
</dbReference>
<dbReference type="Proteomes" id="UP001150055">
    <property type="component" value="Unassembled WGS sequence"/>
</dbReference>
<evidence type="ECO:0000256" key="1">
    <source>
        <dbReference type="SAM" id="Phobius"/>
    </source>
</evidence>